<dbReference type="eggNOG" id="ENOG5034CHC">
    <property type="taxonomic scope" value="Bacteria"/>
</dbReference>
<name>A0A060RC89_9BACT</name>
<dbReference type="AlphaFoldDB" id="A0A060RC89"/>
<reference evidence="1 2" key="1">
    <citation type="journal article" date="2015" name="Genome Announc.">
        <title>Complete Genome Sequence of the Novel Leech Symbiont Mucinivorans hirudinis M3T.</title>
        <authorList>
            <person name="Nelson M.C."/>
            <person name="Bomar L."/>
            <person name="Graf J."/>
        </authorList>
    </citation>
    <scope>NUCLEOTIDE SEQUENCE [LARGE SCALE GENOMIC DNA]</scope>
    <source>
        <strain evidence="2">M3</strain>
    </source>
</reference>
<keyword evidence="2" id="KW-1185">Reference proteome</keyword>
<proteinExistence type="predicted"/>
<organism evidence="1 2">
    <name type="scientific">Mucinivorans hirudinis</name>
    <dbReference type="NCBI Taxonomy" id="1433126"/>
    <lineage>
        <taxon>Bacteria</taxon>
        <taxon>Pseudomonadati</taxon>
        <taxon>Bacteroidota</taxon>
        <taxon>Bacteroidia</taxon>
        <taxon>Bacteroidales</taxon>
        <taxon>Rikenellaceae</taxon>
        <taxon>Mucinivorans</taxon>
    </lineage>
</organism>
<accession>A0A060RC89</accession>
<dbReference type="OrthoDB" id="706456at2"/>
<protein>
    <recommendedName>
        <fullName evidence="3">Mobile element protein</fullName>
    </recommendedName>
</protein>
<gene>
    <name evidence="1" type="ORF">BN938_0914</name>
</gene>
<dbReference type="EMBL" id="HG934468">
    <property type="protein sequence ID" value="CDN31014.1"/>
    <property type="molecule type" value="Genomic_DNA"/>
</dbReference>
<dbReference type="HOGENOM" id="CLU_073308_8_2_10"/>
<dbReference type="STRING" id="1433126.BN938_0914"/>
<evidence type="ECO:0000313" key="2">
    <source>
        <dbReference type="Proteomes" id="UP000027616"/>
    </source>
</evidence>
<dbReference type="KEGG" id="rbc:BN938_0914"/>
<sequence>MITRAKITESFCIADDFCKEFDNVTAENSQNTLTNHKTKNRKGQLSKSEVLTILICYHFGSLL</sequence>
<evidence type="ECO:0008006" key="3">
    <source>
        <dbReference type="Google" id="ProtNLM"/>
    </source>
</evidence>
<dbReference type="Proteomes" id="UP000027616">
    <property type="component" value="Chromosome I"/>
</dbReference>
<evidence type="ECO:0000313" key="1">
    <source>
        <dbReference type="EMBL" id="CDN31014.1"/>
    </source>
</evidence>